<evidence type="ECO:0000313" key="6">
    <source>
        <dbReference type="Proteomes" id="UP000184112"/>
    </source>
</evidence>
<dbReference type="InterPro" id="IPR046335">
    <property type="entry name" value="LacI/GalR-like_sensor"/>
</dbReference>
<dbReference type="Pfam" id="PF00392">
    <property type="entry name" value="GntR"/>
    <property type="match status" value="1"/>
</dbReference>
<feature type="domain" description="HTH gntR-type" evidence="4">
    <location>
        <begin position="51"/>
        <end position="119"/>
    </location>
</feature>
<dbReference type="Gene3D" id="3.40.50.2300">
    <property type="match status" value="2"/>
</dbReference>
<reference evidence="5 6" key="1">
    <citation type="submission" date="2016-11" db="EMBL/GenBank/DDBJ databases">
        <authorList>
            <person name="Jaros S."/>
            <person name="Januszkiewicz K."/>
            <person name="Wedrychowicz H."/>
        </authorList>
    </citation>
    <scope>NUCLEOTIDE SEQUENCE [LARGE SCALE GENOMIC DNA]</scope>
    <source>
        <strain evidence="5 6">DSM 6792</strain>
    </source>
</reference>
<sequence length="371" mass="42972">MFYFHTNFTKSENSKIETFFVFTYQYLPVFVYCTKFYLQMNIISIQNNIGLPKYKQIILSIEKAIEEEKLIKGDRLPSVNKVCLAFSLSRDTVLLAYDELKKRGIIYAIPGKGYYVKSVEITIKQKIFLLFDELNIFKEDIYNSFLNNIGKNVQVDIFFHHFNSQVFQKLLNDSNGNYTKYILMPTNLQDIVSSIKTLPVGDVIILDQTNSDLKAYPAIYQNHQKDIFEGLQKGNQRLSKYKKLILIFPGFREPLGMKLGFEDFCNEYNFESEIITEFTNREITAGDLYIIPNDRDLVRVIENARDQNLKLGSDFGIISYNETPLKKIAANGITTISTHFEAMGKILAEMVLKNKKEQIENKSSLIMRNSL</sequence>
<proteinExistence type="predicted"/>
<dbReference type="PANTHER" id="PTHR38445:SF10">
    <property type="entry name" value="GNTR-FAMILY TRANSCRIPTIONAL REGULATOR"/>
    <property type="match status" value="1"/>
</dbReference>
<dbReference type="PROSITE" id="PS50949">
    <property type="entry name" value="HTH_GNTR"/>
    <property type="match status" value="1"/>
</dbReference>
<dbReference type="Proteomes" id="UP000184112">
    <property type="component" value="Unassembled WGS sequence"/>
</dbReference>
<dbReference type="InterPro" id="IPR028082">
    <property type="entry name" value="Peripla_BP_I"/>
</dbReference>
<keyword evidence="2" id="KW-0238">DNA-binding</keyword>
<evidence type="ECO:0000256" key="3">
    <source>
        <dbReference type="ARBA" id="ARBA00023163"/>
    </source>
</evidence>
<evidence type="ECO:0000256" key="2">
    <source>
        <dbReference type="ARBA" id="ARBA00023125"/>
    </source>
</evidence>
<evidence type="ECO:0000259" key="4">
    <source>
        <dbReference type="PROSITE" id="PS50949"/>
    </source>
</evidence>
<gene>
    <name evidence="5" type="ORF">SAMN05444388_101833</name>
</gene>
<dbReference type="CDD" id="cd07377">
    <property type="entry name" value="WHTH_GntR"/>
    <property type="match status" value="1"/>
</dbReference>
<keyword evidence="3" id="KW-0804">Transcription</keyword>
<dbReference type="EMBL" id="FQWH01000001">
    <property type="protein sequence ID" value="SHG14470.1"/>
    <property type="molecule type" value="Genomic_DNA"/>
</dbReference>
<dbReference type="Gene3D" id="1.10.10.10">
    <property type="entry name" value="Winged helix-like DNA-binding domain superfamily/Winged helix DNA-binding domain"/>
    <property type="match status" value="1"/>
</dbReference>
<dbReference type="SUPFAM" id="SSF53822">
    <property type="entry name" value="Periplasmic binding protein-like I"/>
    <property type="match status" value="1"/>
</dbReference>
<dbReference type="GO" id="GO:0003677">
    <property type="term" value="F:DNA binding"/>
    <property type="evidence" value="ECO:0007669"/>
    <property type="project" value="UniProtKB-KW"/>
</dbReference>
<evidence type="ECO:0000313" key="5">
    <source>
        <dbReference type="EMBL" id="SHG14470.1"/>
    </source>
</evidence>
<dbReference type="SMART" id="SM00345">
    <property type="entry name" value="HTH_GNTR"/>
    <property type="match status" value="1"/>
</dbReference>
<name>A0A1M5HEV9_FLAJO</name>
<accession>A0A1M5HEV9</accession>
<dbReference type="Pfam" id="PF13377">
    <property type="entry name" value="Peripla_BP_3"/>
    <property type="match status" value="1"/>
</dbReference>
<organism evidence="5 6">
    <name type="scientific">Flavobacterium johnsoniae</name>
    <name type="common">Cytophaga johnsonae</name>
    <dbReference type="NCBI Taxonomy" id="986"/>
    <lineage>
        <taxon>Bacteria</taxon>
        <taxon>Pseudomonadati</taxon>
        <taxon>Bacteroidota</taxon>
        <taxon>Flavobacteriia</taxon>
        <taxon>Flavobacteriales</taxon>
        <taxon>Flavobacteriaceae</taxon>
        <taxon>Flavobacterium</taxon>
    </lineage>
</organism>
<dbReference type="InterPro" id="IPR036390">
    <property type="entry name" value="WH_DNA-bd_sf"/>
</dbReference>
<dbReference type="GO" id="GO:0003700">
    <property type="term" value="F:DNA-binding transcription factor activity"/>
    <property type="evidence" value="ECO:0007669"/>
    <property type="project" value="InterPro"/>
</dbReference>
<evidence type="ECO:0000256" key="1">
    <source>
        <dbReference type="ARBA" id="ARBA00023015"/>
    </source>
</evidence>
<dbReference type="InterPro" id="IPR000524">
    <property type="entry name" value="Tscrpt_reg_HTH_GntR"/>
</dbReference>
<dbReference type="AlphaFoldDB" id="A0A1M5HEV9"/>
<dbReference type="PANTHER" id="PTHR38445">
    <property type="entry name" value="HTH-TYPE TRANSCRIPTIONAL REPRESSOR YTRA"/>
    <property type="match status" value="1"/>
</dbReference>
<protein>
    <submittedName>
        <fullName evidence="5">Transcriptional regulator, GntR family</fullName>
    </submittedName>
</protein>
<keyword evidence="1" id="KW-0805">Transcription regulation</keyword>
<dbReference type="InterPro" id="IPR036388">
    <property type="entry name" value="WH-like_DNA-bd_sf"/>
</dbReference>
<dbReference type="SUPFAM" id="SSF46785">
    <property type="entry name" value="Winged helix' DNA-binding domain"/>
    <property type="match status" value="1"/>
</dbReference>